<sequence length="153" mass="17027">MARLDQLPEPMRSHIAGLECPSFETNPWVQGPPLHERRVALVSTAGLHRRDDRPFQIMSSEYRIIPGDTATRDLVMSHTSSNFDRTGFQQDLNVVFPLDRVRELAEQGILGSVASFHYSFMGAADPKSMEVVARDLAGLLKDDLVDAVLLVPV</sequence>
<dbReference type="GO" id="GO:0050485">
    <property type="term" value="F:oxidoreductase activity, acting on X-H and Y-H to form an X-Y bond, with a disulfide as acceptor"/>
    <property type="evidence" value="ECO:0007669"/>
    <property type="project" value="InterPro"/>
</dbReference>
<dbReference type="Proteomes" id="UP000807825">
    <property type="component" value="Unassembled WGS sequence"/>
</dbReference>
<dbReference type="Pfam" id="PF07355">
    <property type="entry name" value="GRDB"/>
    <property type="match status" value="1"/>
</dbReference>
<evidence type="ECO:0000313" key="3">
    <source>
        <dbReference type="Proteomes" id="UP000807825"/>
    </source>
</evidence>
<gene>
    <name evidence="2" type="ORF">HY912_04515</name>
</gene>
<evidence type="ECO:0000256" key="1">
    <source>
        <dbReference type="ARBA" id="ARBA00023002"/>
    </source>
</evidence>
<name>A0A9D6V3Z8_9BACT</name>
<protein>
    <submittedName>
        <fullName evidence="2">Selenoprotein B glycine/betaine/sarcosine/D-proline reductase</fullName>
    </submittedName>
</protein>
<organism evidence="2 3">
    <name type="scientific">Desulfomonile tiedjei</name>
    <dbReference type="NCBI Taxonomy" id="2358"/>
    <lineage>
        <taxon>Bacteria</taxon>
        <taxon>Pseudomonadati</taxon>
        <taxon>Thermodesulfobacteriota</taxon>
        <taxon>Desulfomonilia</taxon>
        <taxon>Desulfomonilales</taxon>
        <taxon>Desulfomonilaceae</taxon>
        <taxon>Desulfomonile</taxon>
    </lineage>
</organism>
<proteinExistence type="predicted"/>
<evidence type="ECO:0000313" key="2">
    <source>
        <dbReference type="EMBL" id="MBI5248737.1"/>
    </source>
</evidence>
<reference evidence="2" key="1">
    <citation type="submission" date="2020-07" db="EMBL/GenBank/DDBJ databases">
        <title>Huge and variable diversity of episymbiotic CPR bacteria and DPANN archaea in groundwater ecosystems.</title>
        <authorList>
            <person name="He C.Y."/>
            <person name="Keren R."/>
            <person name="Whittaker M."/>
            <person name="Farag I.F."/>
            <person name="Doudna J."/>
            <person name="Cate J.H.D."/>
            <person name="Banfield J.F."/>
        </authorList>
    </citation>
    <scope>NUCLEOTIDE SEQUENCE</scope>
    <source>
        <strain evidence="2">NC_groundwater_1664_Pr3_B-0.1um_52_9</strain>
    </source>
</reference>
<dbReference type="EMBL" id="JACRDE010000135">
    <property type="protein sequence ID" value="MBI5248737.1"/>
    <property type="molecule type" value="Genomic_DNA"/>
</dbReference>
<accession>A0A9D6V3Z8</accession>
<dbReference type="InterPro" id="IPR010187">
    <property type="entry name" value="Various_sel_PB"/>
</dbReference>
<comment type="caution">
    <text evidence="2">The sequence shown here is derived from an EMBL/GenBank/DDBJ whole genome shotgun (WGS) entry which is preliminary data.</text>
</comment>
<dbReference type="AlphaFoldDB" id="A0A9D6V3Z8"/>
<keyword evidence="1" id="KW-0560">Oxidoreductase</keyword>